<dbReference type="RefSeq" id="WP_014686319.1">
    <property type="nucleotide sequence ID" value="NC_017790.1"/>
</dbReference>
<sequence>MSPDYVRYRDDLEQLQPGEAETTAKLTEMMRGFSEAMNTRYRHAVRSVHSKNHGLLVGELEVYEGLPGRLAQGLFARPGRYPVVMRFSTPPGDILPDSVSTPRGLALKIVGPEGAEMVEGHGGEVTQDFVFVNGPNFGQKDAAGFMKGQKPIQLTVNAPEELKVVASLGARLADSLTGGKGKLSPMLRKLGGHPHTHPLGETFYTQLPHRWGDYVGKLSLVPVSAHLRRLKDQHIRVVGETDALRDNIAAVIAREGGEWELKVQLCADERTMPVEDASVLWDEGLSPFLAVARVRVAPQDSARPDKLVYGDDRVSFSPWHAQAAHRPLGAVMRARRAAYRMSADFRREHNDEPMTEPRSQADLPRP</sequence>
<dbReference type="EMBL" id="CP002191">
    <property type="protein sequence ID" value="AFD26839.1"/>
    <property type="molecule type" value="Genomic_DNA"/>
</dbReference>
<proteinExistence type="predicted"/>
<dbReference type="OrthoDB" id="9765610at2"/>
<dbReference type="Proteomes" id="UP000007575">
    <property type="component" value="Chromosome"/>
</dbReference>
<reference evidence="2 3" key="1">
    <citation type="journal article" date="2012" name="PLoS ONE">
        <title>Genome sequence and transcriptome analysis of the radioresistant bacterium Deinococcus gobiensis: insights into the extreme environmental adaptations.</title>
        <authorList>
            <person name="Yuan M."/>
            <person name="Chen M."/>
            <person name="Zhang W."/>
            <person name="Lu W."/>
            <person name="Wang J."/>
            <person name="Yang M."/>
            <person name="Zhao P."/>
            <person name="Tang R."/>
            <person name="Li X."/>
            <person name="Hao Y."/>
            <person name="Zhou Z."/>
            <person name="Zhan Y."/>
            <person name="Yu H."/>
            <person name="Teng C."/>
            <person name="Yan Y."/>
            <person name="Ping S."/>
            <person name="Wang Y."/>
            <person name="Lin M."/>
        </authorList>
    </citation>
    <scope>NUCLEOTIDE SEQUENCE [LARGE SCALE GENOMIC DNA]</scope>
    <source>
        <strain evidence="2 3">I-0</strain>
    </source>
</reference>
<dbReference type="SUPFAM" id="SSF56634">
    <property type="entry name" value="Heme-dependent catalase-like"/>
    <property type="match status" value="1"/>
</dbReference>
<feature type="region of interest" description="Disordered" evidence="1">
    <location>
        <begin position="344"/>
        <end position="366"/>
    </location>
</feature>
<dbReference type="PROSITE" id="PS51402">
    <property type="entry name" value="CATALASE_3"/>
    <property type="match status" value="1"/>
</dbReference>
<keyword evidence="3" id="KW-1185">Reference proteome</keyword>
<evidence type="ECO:0000313" key="2">
    <source>
        <dbReference type="EMBL" id="AFD26839.1"/>
    </source>
</evidence>
<dbReference type="CDD" id="cd08152">
    <property type="entry name" value="y4iL_like"/>
    <property type="match status" value="1"/>
</dbReference>
<protein>
    <submittedName>
        <fullName evidence="2">Catalase</fullName>
    </submittedName>
</protein>
<dbReference type="PANTHER" id="PTHR36195:SF4">
    <property type="entry name" value="DOMAIN PROTEIN, PUTATIVE (AFU_ORTHOLOGUE AFUA_5G01990)-RELATED"/>
    <property type="match status" value="1"/>
</dbReference>
<evidence type="ECO:0000313" key="3">
    <source>
        <dbReference type="Proteomes" id="UP000007575"/>
    </source>
</evidence>
<dbReference type="GO" id="GO:0020037">
    <property type="term" value="F:heme binding"/>
    <property type="evidence" value="ECO:0007669"/>
    <property type="project" value="InterPro"/>
</dbReference>
<name>H8GVX4_DEIGI</name>
<accession>H8GVX4</accession>
<dbReference type="InterPro" id="IPR020835">
    <property type="entry name" value="Catalase_sf"/>
</dbReference>
<dbReference type="PATRIC" id="fig|745776.4.peg.2989"/>
<dbReference type="HOGENOM" id="CLU_046417_1_0_0"/>
<dbReference type="GO" id="GO:0004096">
    <property type="term" value="F:catalase activity"/>
    <property type="evidence" value="ECO:0007669"/>
    <property type="project" value="InterPro"/>
</dbReference>
<dbReference type="PANTHER" id="PTHR36195">
    <property type="entry name" value="DOMAIN PROTEIN, PUTATIVE (AFU_ORTHOLOGUE AFUA_5G01990)-RELATED-RELATED"/>
    <property type="match status" value="1"/>
</dbReference>
<dbReference type="STRING" id="745776.DGo_CA2912"/>
<gene>
    <name evidence="2" type="primary">katA</name>
    <name evidence="2" type="ordered locus">DGo_CA2912</name>
</gene>
<dbReference type="KEGG" id="dgo:DGo_CA2912"/>
<dbReference type="GO" id="GO:0006979">
    <property type="term" value="P:response to oxidative stress"/>
    <property type="evidence" value="ECO:0007669"/>
    <property type="project" value="InterPro"/>
</dbReference>
<evidence type="ECO:0000256" key="1">
    <source>
        <dbReference type="SAM" id="MobiDB-lite"/>
    </source>
</evidence>
<organism evidence="2 3">
    <name type="scientific">Deinococcus gobiensis (strain DSM 21396 / JCM 16679 / CGMCC 1.7299 / I-0)</name>
    <dbReference type="NCBI Taxonomy" id="745776"/>
    <lineage>
        <taxon>Bacteria</taxon>
        <taxon>Thermotogati</taxon>
        <taxon>Deinococcota</taxon>
        <taxon>Deinococci</taxon>
        <taxon>Deinococcales</taxon>
        <taxon>Deinococcaceae</taxon>
        <taxon>Deinococcus</taxon>
    </lineage>
</organism>
<dbReference type="eggNOG" id="COG0753">
    <property type="taxonomic scope" value="Bacteria"/>
</dbReference>
<dbReference type="InterPro" id="IPR018028">
    <property type="entry name" value="Catalase"/>
</dbReference>
<dbReference type="AlphaFoldDB" id="H8GVX4"/>
<dbReference type="Gene3D" id="2.40.180.10">
    <property type="entry name" value="Catalase core domain"/>
    <property type="match status" value="1"/>
</dbReference>